<feature type="domain" description="CULT" evidence="13">
    <location>
        <begin position="249"/>
        <end position="360"/>
    </location>
</feature>
<evidence type="ECO:0000256" key="3">
    <source>
        <dbReference type="ARBA" id="ARBA00005293"/>
    </source>
</evidence>
<evidence type="ECO:0000256" key="2">
    <source>
        <dbReference type="ARBA" id="ARBA00004906"/>
    </source>
</evidence>
<evidence type="ECO:0000256" key="8">
    <source>
        <dbReference type="ARBA" id="ARBA00022843"/>
    </source>
</evidence>
<dbReference type="AlphaFoldDB" id="A0A6G0YNR0"/>
<dbReference type="GO" id="GO:0005634">
    <property type="term" value="C:nucleus"/>
    <property type="evidence" value="ECO:0007669"/>
    <property type="project" value="UniProtKB-SubCell"/>
</dbReference>
<gene>
    <name evidence="14" type="ORF">FWK35_00011674</name>
</gene>
<proteinExistence type="inferred from homology"/>
<dbReference type="EMBL" id="VUJU01003130">
    <property type="protein sequence ID" value="KAF0759031.1"/>
    <property type="molecule type" value="Genomic_DNA"/>
</dbReference>
<dbReference type="OrthoDB" id="267517at2759"/>
<keyword evidence="7" id="KW-0862">Zinc</keyword>
<reference evidence="14 15" key="1">
    <citation type="submission" date="2019-08" db="EMBL/GenBank/DDBJ databases">
        <title>Whole genome of Aphis craccivora.</title>
        <authorList>
            <person name="Voronova N.V."/>
            <person name="Shulinski R.S."/>
            <person name="Bandarenka Y.V."/>
            <person name="Zhorov D.G."/>
            <person name="Warner D."/>
        </authorList>
    </citation>
    <scope>NUCLEOTIDE SEQUENCE [LARGE SCALE GENOMIC DNA]</scope>
    <source>
        <strain evidence="14">180601</strain>
        <tissue evidence="14">Whole Body</tissue>
    </source>
</reference>
<keyword evidence="8" id="KW-0832">Ubl conjugation</keyword>
<dbReference type="UniPathway" id="UPA00143"/>
<dbReference type="Proteomes" id="UP000478052">
    <property type="component" value="Unassembled WGS sequence"/>
</dbReference>
<evidence type="ECO:0000313" key="14">
    <source>
        <dbReference type="EMBL" id="KAF0759031.1"/>
    </source>
</evidence>
<sequence length="385" mass="44388">MRVVNEYIGEDGNVLLLVEGYLGNRLREATGRTVYEEGVIHVLPILFLKLNLMPGQILPIIAHSPNVKLVLNNLKGPTFGTIAEVYEHTADIETNEPLQIKAMGHQRFEIVEAKETLESQQSSDLILVKIRIIPDTTLLMNSFNKLCLHPNKRHSNHGEMCRKRDMWQTQWPDWVYKQFDVYKLASQLSNKLKMMYKNVKISDDPFLLSFQVLRLGMFSQEDVSELLGIESTNTRLQREITLWDKLQKTQKFLCIECNTTICDMSNVFPMSPEGPQGTYCNSFGKIHDMITVTELEEDLHVITVGIPSYECCWFPGYVWIIILCPGCHGHLGWRYMAAKNPLLRPKEFYGLTLSSISSCKTYFVPTRDSHVDFYDEFDEEMLVTF</sequence>
<evidence type="ECO:0000256" key="11">
    <source>
        <dbReference type="ARBA" id="ARBA00046075"/>
    </source>
</evidence>
<dbReference type="FunFam" id="2.170.150.20:FF:000007">
    <property type="entry name" value="Protein cereblon"/>
    <property type="match status" value="1"/>
</dbReference>
<keyword evidence="5" id="KW-0479">Metal-binding</keyword>
<dbReference type="GO" id="GO:0016567">
    <property type="term" value="P:protein ubiquitination"/>
    <property type="evidence" value="ECO:0007669"/>
    <property type="project" value="UniProtKB-UniPathway"/>
</dbReference>
<dbReference type="Pfam" id="PF03226">
    <property type="entry name" value="Yippee-Mis18"/>
    <property type="match status" value="1"/>
</dbReference>
<evidence type="ECO:0000256" key="4">
    <source>
        <dbReference type="ARBA" id="ARBA00014394"/>
    </source>
</evidence>
<comment type="subunit">
    <text evidence="12">Likely a component of a DCX (DDB1-CUL4-X-box) protein ligase complex. May interact with pic/DDB1.</text>
</comment>
<dbReference type="Gene3D" id="1.20.58.1480">
    <property type="match status" value="1"/>
</dbReference>
<dbReference type="Gene3D" id="2.170.150.20">
    <property type="entry name" value="Peptide methionine sulfoxide reductase"/>
    <property type="match status" value="1"/>
</dbReference>
<dbReference type="InterPro" id="IPR004910">
    <property type="entry name" value="Yippee/Mis18/Cereblon"/>
</dbReference>
<evidence type="ECO:0000256" key="5">
    <source>
        <dbReference type="ARBA" id="ARBA00022723"/>
    </source>
</evidence>
<dbReference type="InterPro" id="IPR003111">
    <property type="entry name" value="Lon_prtase_N"/>
</dbReference>
<accession>A0A6G0YNR0</accession>
<dbReference type="SMART" id="SM00464">
    <property type="entry name" value="LON"/>
    <property type="match status" value="1"/>
</dbReference>
<evidence type="ECO:0000256" key="7">
    <source>
        <dbReference type="ARBA" id="ARBA00022833"/>
    </source>
</evidence>
<comment type="subcellular location">
    <subcellularLocation>
        <location evidence="1">Nucleus</location>
    </subcellularLocation>
</comment>
<comment type="function">
    <text evidence="11">Substrate recognition component of a DCX (DDB1-CUL4-X-box) E3 protein ligase complex that mediates the ubiquitination and subsequent proteasomal degradation of target proteins. Has an essential role in mediating growth by negatively regulating insulin signaling. It also has a role in maintaining presynaptic function in the neuromuscular junction synapses of third-instar larvae.</text>
</comment>
<dbReference type="PROSITE" id="PS51788">
    <property type="entry name" value="CULT"/>
    <property type="match status" value="1"/>
</dbReference>
<dbReference type="InterPro" id="IPR034750">
    <property type="entry name" value="CULT"/>
</dbReference>
<comment type="similarity">
    <text evidence="3">Belongs to the CRBN family.</text>
</comment>
<evidence type="ECO:0000256" key="6">
    <source>
        <dbReference type="ARBA" id="ARBA00022786"/>
    </source>
</evidence>
<dbReference type="GO" id="GO:0046872">
    <property type="term" value="F:metal ion binding"/>
    <property type="evidence" value="ECO:0007669"/>
    <property type="project" value="UniProtKB-KW"/>
</dbReference>
<evidence type="ECO:0000313" key="15">
    <source>
        <dbReference type="Proteomes" id="UP000478052"/>
    </source>
</evidence>
<keyword evidence="6" id="KW-0833">Ubl conjugation pathway</keyword>
<comment type="caution">
    <text evidence="14">The sequence shown here is derived from an EMBL/GenBank/DDBJ whole genome shotgun (WGS) entry which is preliminary data.</text>
</comment>
<evidence type="ECO:0000256" key="1">
    <source>
        <dbReference type="ARBA" id="ARBA00004123"/>
    </source>
</evidence>
<evidence type="ECO:0000256" key="12">
    <source>
        <dbReference type="ARBA" id="ARBA00046796"/>
    </source>
</evidence>
<keyword evidence="15" id="KW-1185">Reference proteome</keyword>
<protein>
    <recommendedName>
        <fullName evidence="4">Protein cereblon</fullName>
    </recommendedName>
    <alternativeName>
        <fullName evidence="10">Protein ohgata</fullName>
    </alternativeName>
</protein>
<dbReference type="CDD" id="cd15777">
    <property type="entry name" value="CRBN_C_like"/>
    <property type="match status" value="1"/>
</dbReference>
<keyword evidence="9" id="KW-0539">Nucleus</keyword>
<evidence type="ECO:0000256" key="10">
    <source>
        <dbReference type="ARBA" id="ARBA00030079"/>
    </source>
</evidence>
<comment type="pathway">
    <text evidence="2">Protein modification; protein ubiquitination.</text>
</comment>
<dbReference type="InterPro" id="IPR015947">
    <property type="entry name" value="PUA-like_sf"/>
</dbReference>
<name>A0A6G0YNR0_APHCR</name>
<dbReference type="SUPFAM" id="SSF88697">
    <property type="entry name" value="PUA domain-like"/>
    <property type="match status" value="1"/>
</dbReference>
<evidence type="ECO:0000256" key="9">
    <source>
        <dbReference type="ARBA" id="ARBA00023242"/>
    </source>
</evidence>
<organism evidence="14 15">
    <name type="scientific">Aphis craccivora</name>
    <name type="common">Cowpea aphid</name>
    <dbReference type="NCBI Taxonomy" id="307492"/>
    <lineage>
        <taxon>Eukaryota</taxon>
        <taxon>Metazoa</taxon>
        <taxon>Ecdysozoa</taxon>
        <taxon>Arthropoda</taxon>
        <taxon>Hexapoda</taxon>
        <taxon>Insecta</taxon>
        <taxon>Pterygota</taxon>
        <taxon>Neoptera</taxon>
        <taxon>Paraneoptera</taxon>
        <taxon>Hemiptera</taxon>
        <taxon>Sternorrhyncha</taxon>
        <taxon>Aphidomorpha</taxon>
        <taxon>Aphidoidea</taxon>
        <taxon>Aphididae</taxon>
        <taxon>Aphidini</taxon>
        <taxon>Aphis</taxon>
        <taxon>Aphis</taxon>
    </lineage>
</organism>
<evidence type="ECO:0000259" key="13">
    <source>
        <dbReference type="PROSITE" id="PS51788"/>
    </source>
</evidence>